<evidence type="ECO:0000313" key="1">
    <source>
        <dbReference type="EMBL" id="SDL46935.1"/>
    </source>
</evidence>
<accession>A0A1G9KC21</accession>
<protein>
    <submittedName>
        <fullName evidence="1">Uncharacterized protein</fullName>
    </submittedName>
</protein>
<gene>
    <name evidence="1" type="ORF">SAMN04488514_101920</name>
</gene>
<dbReference type="AlphaFoldDB" id="A0A1G9KC21"/>
<proteinExistence type="predicted"/>
<keyword evidence="2" id="KW-1185">Reference proteome</keyword>
<dbReference type="OrthoDB" id="1098521at2"/>
<dbReference type="RefSeq" id="WP_089885723.1">
    <property type="nucleotide sequence ID" value="NZ_FNGV01000001.1"/>
</dbReference>
<reference evidence="2" key="1">
    <citation type="submission" date="2016-10" db="EMBL/GenBank/DDBJ databases">
        <authorList>
            <person name="Varghese N."/>
            <person name="Submissions S."/>
        </authorList>
    </citation>
    <scope>NUCLEOTIDE SEQUENCE [LARGE SCALE GENOMIC DNA]</scope>
    <source>
        <strain evidence="2">DSM 19886</strain>
    </source>
</reference>
<dbReference type="Proteomes" id="UP000199440">
    <property type="component" value="Unassembled WGS sequence"/>
</dbReference>
<sequence>MGSDNIEELLEKYFEATTTVAEEEKLRRYYQEGNVAAHLEKYAPMFQYLSMAKKESYAEEVVLPTREKSSINFYKWFSVAAVVALCFGLYIRQSPSATLESEYTQEEIASAQEALALFTQNFSKGTKQLTYLEEFERNTNKFLIKE</sequence>
<organism evidence="1 2">
    <name type="scientific">Kriegella aquimaris</name>
    <dbReference type="NCBI Taxonomy" id="192904"/>
    <lineage>
        <taxon>Bacteria</taxon>
        <taxon>Pseudomonadati</taxon>
        <taxon>Bacteroidota</taxon>
        <taxon>Flavobacteriia</taxon>
        <taxon>Flavobacteriales</taxon>
        <taxon>Flavobacteriaceae</taxon>
        <taxon>Kriegella</taxon>
    </lineage>
</organism>
<dbReference type="EMBL" id="FNGV01000001">
    <property type="protein sequence ID" value="SDL46935.1"/>
    <property type="molecule type" value="Genomic_DNA"/>
</dbReference>
<name>A0A1G9KC21_9FLAO</name>
<evidence type="ECO:0000313" key="2">
    <source>
        <dbReference type="Proteomes" id="UP000199440"/>
    </source>
</evidence>
<dbReference type="STRING" id="192904.SAMN04488514_101920"/>